<keyword evidence="5" id="KW-0998">Cell outer membrane</keyword>
<reference evidence="8" key="1">
    <citation type="journal article" date="2019" name="Int. J. Syst. Evol. Microbiol.">
        <title>The Global Catalogue of Microorganisms (GCM) 10K type strain sequencing project: providing services to taxonomists for standard genome sequencing and annotation.</title>
        <authorList>
            <consortium name="The Broad Institute Genomics Platform"/>
            <consortium name="The Broad Institute Genome Sequencing Center for Infectious Disease"/>
            <person name="Wu L."/>
            <person name="Ma J."/>
        </authorList>
    </citation>
    <scope>NUCLEOTIDE SEQUENCE [LARGE SCALE GENOMIC DNA]</scope>
    <source>
        <strain evidence="8">CGMCC 4.1799</strain>
    </source>
</reference>
<protein>
    <submittedName>
        <fullName evidence="7">Lipoprotein</fullName>
    </submittedName>
</protein>
<name>A0ABW0RTB4_9GAMM</name>
<evidence type="ECO:0000256" key="3">
    <source>
        <dbReference type="ARBA" id="ARBA00023136"/>
    </source>
</evidence>
<comment type="subcellular location">
    <subcellularLocation>
        <location evidence="1">Cell outer membrane</location>
        <topology evidence="1">Lipid-anchor</topology>
    </subcellularLocation>
</comment>
<evidence type="ECO:0000313" key="8">
    <source>
        <dbReference type="Proteomes" id="UP001596055"/>
    </source>
</evidence>
<evidence type="ECO:0000256" key="5">
    <source>
        <dbReference type="ARBA" id="ARBA00023237"/>
    </source>
</evidence>
<keyword evidence="4" id="KW-0564">Palmitate</keyword>
<evidence type="ECO:0000256" key="4">
    <source>
        <dbReference type="ARBA" id="ARBA00023139"/>
    </source>
</evidence>
<dbReference type="RefSeq" id="WP_008940544.1">
    <property type="nucleotide sequence ID" value="NZ_JAKZAJ010000004.1"/>
</dbReference>
<dbReference type="InterPro" id="IPR032831">
    <property type="entry name" value="LptM_cons"/>
</dbReference>
<organism evidence="7 8">
    <name type="scientific">Marinobacter koreensis</name>
    <dbReference type="NCBI Taxonomy" id="335974"/>
    <lineage>
        <taxon>Bacteria</taxon>
        <taxon>Pseudomonadati</taxon>
        <taxon>Pseudomonadota</taxon>
        <taxon>Gammaproteobacteria</taxon>
        <taxon>Pseudomonadales</taxon>
        <taxon>Marinobacteraceae</taxon>
        <taxon>Marinobacter</taxon>
    </lineage>
</organism>
<evidence type="ECO:0000313" key="7">
    <source>
        <dbReference type="EMBL" id="MFC5546760.1"/>
    </source>
</evidence>
<evidence type="ECO:0000256" key="1">
    <source>
        <dbReference type="ARBA" id="ARBA00004459"/>
    </source>
</evidence>
<sequence length="54" mass="5800">MRVRGIAIFALLLPLLISGCGQKGPLYREQGLSKDALQAVGADQSKADQKQDTE</sequence>
<keyword evidence="8" id="KW-1185">Reference proteome</keyword>
<dbReference type="Pfam" id="PF13627">
    <property type="entry name" value="LptM_cons"/>
    <property type="match status" value="1"/>
</dbReference>
<gene>
    <name evidence="7" type="ORF">ACFPQA_16965</name>
</gene>
<dbReference type="PROSITE" id="PS51257">
    <property type="entry name" value="PROKAR_LIPOPROTEIN"/>
    <property type="match status" value="1"/>
</dbReference>
<keyword evidence="3" id="KW-0472">Membrane</keyword>
<evidence type="ECO:0000256" key="2">
    <source>
        <dbReference type="ARBA" id="ARBA00022729"/>
    </source>
</evidence>
<dbReference type="EMBL" id="JBHSNL010000006">
    <property type="protein sequence ID" value="MFC5546760.1"/>
    <property type="molecule type" value="Genomic_DNA"/>
</dbReference>
<keyword evidence="6 7" id="KW-0449">Lipoprotein</keyword>
<dbReference type="Proteomes" id="UP001596055">
    <property type="component" value="Unassembled WGS sequence"/>
</dbReference>
<comment type="caution">
    <text evidence="7">The sequence shown here is derived from an EMBL/GenBank/DDBJ whole genome shotgun (WGS) entry which is preliminary data.</text>
</comment>
<evidence type="ECO:0000256" key="6">
    <source>
        <dbReference type="ARBA" id="ARBA00023288"/>
    </source>
</evidence>
<accession>A0ABW0RTB4</accession>
<dbReference type="NCBIfam" id="NF047847">
    <property type="entry name" value="SS_mature_LptM"/>
    <property type="match status" value="1"/>
</dbReference>
<proteinExistence type="predicted"/>
<keyword evidence="2" id="KW-0732">Signal</keyword>